<proteinExistence type="predicted"/>
<reference evidence="5 6" key="1">
    <citation type="submission" date="2024-02" db="EMBL/GenBank/DDBJ databases">
        <title>De novo assembly and annotation of 12 fungi associated with fruit tree decline syndrome in Ontario, Canada.</title>
        <authorList>
            <person name="Sulman M."/>
            <person name="Ellouze W."/>
            <person name="Ilyukhin E."/>
        </authorList>
    </citation>
    <scope>NUCLEOTIDE SEQUENCE [LARGE SCALE GENOMIC DNA]</scope>
    <source>
        <strain evidence="5 6">M1-105</strain>
    </source>
</reference>
<protein>
    <recommendedName>
        <fullName evidence="4">Pel9A-like right handed beta-helix region domain-containing protein</fullName>
    </recommendedName>
</protein>
<sequence>MPVTRSTTATTFLVLLAGSAQAADIYVSPTGTGTGSITAPYGSIQSAVNAATAGDTIHLRAGTYKPTTNIQITKSGTVTAPITLRSYENEAVVFDGESLPGTPYELDASLPNKERGILHIENGNYWKFYNLELINGPYGVYSRDSSHNYYEKLSTHDNYETGFQLQGAAENNTVIYLDSYRNRDPRKNGESADGFACKEGSGTGNTLRNARLWDNVDDGLDLWLFESPVTIEEVYSWGNGYDRWGFSDFQGDGNGFKLGGGGSDDVIVPAGHIVRNSIAFSNMKKGFIDNGNTGAMTLERNTAWNNGDSGFVYRSSASTLKNNIAAVNVGTQANLISSVKASGNSWDVGGTWANSTFKSVDPSTLKGARDSTGRVKASDFLIPTSGNAIGATTPNRALQNPALFTSDHYRQAALAVLAGIVIRLVIAIPTVGVRLIVWFISLFVDSAESTWGTDVVEGLEFIENSVLQVPFFLMSLMRYVTPTLDNMFMNSLQWVDQTYIQKHKTDDPHNLRAMYYPNMRMYPKRGDTAEKKKPMDAIVAFLTRFGRRAGISLAVYFASGLPYVGRFVLPAASFYTFKKSVGLEPAAIIFGSSIFLPRRYLVQFLQSYFSSRSLIRELLEPYFARIKYTKEQKKAWFRDREGVLFGFGVGFFVFLKIPLLGVLIYGIAEASTAYLITKITDPPPAPAEAEATNFVESQIKWKNKHEFLALPLANLDAHNAQTEAPRQNTLNPETPSKKFS</sequence>
<dbReference type="PANTHER" id="PTHR38421:SF1">
    <property type="entry name" value="TRANSMEMBRANE PROTEIN"/>
    <property type="match status" value="1"/>
</dbReference>
<dbReference type="PANTHER" id="PTHR38421">
    <property type="entry name" value="TRANSMEMBRANE PROTEIN USGS"/>
    <property type="match status" value="1"/>
</dbReference>
<keyword evidence="2" id="KW-0812">Transmembrane</keyword>
<gene>
    <name evidence="5" type="ORF">SLS56_006407</name>
</gene>
<accession>A0ABR3SQX6</accession>
<evidence type="ECO:0000313" key="6">
    <source>
        <dbReference type="Proteomes" id="UP001521116"/>
    </source>
</evidence>
<feature type="transmembrane region" description="Helical" evidence="2">
    <location>
        <begin position="583"/>
        <end position="602"/>
    </location>
</feature>
<dbReference type="Gene3D" id="2.160.20.10">
    <property type="entry name" value="Single-stranded right-handed beta-helix, Pectin lyase-like"/>
    <property type="match status" value="1"/>
</dbReference>
<keyword evidence="3" id="KW-0732">Signal</keyword>
<evidence type="ECO:0000256" key="3">
    <source>
        <dbReference type="SAM" id="SignalP"/>
    </source>
</evidence>
<evidence type="ECO:0000259" key="4">
    <source>
        <dbReference type="Pfam" id="PF22842"/>
    </source>
</evidence>
<feature type="signal peptide" evidence="3">
    <location>
        <begin position="1"/>
        <end position="22"/>
    </location>
</feature>
<dbReference type="EMBL" id="JAJVDC020000073">
    <property type="protein sequence ID" value="KAL1627274.1"/>
    <property type="molecule type" value="Genomic_DNA"/>
</dbReference>
<evidence type="ECO:0000256" key="1">
    <source>
        <dbReference type="SAM" id="MobiDB-lite"/>
    </source>
</evidence>
<evidence type="ECO:0000313" key="5">
    <source>
        <dbReference type="EMBL" id="KAL1627274.1"/>
    </source>
</evidence>
<evidence type="ECO:0000256" key="2">
    <source>
        <dbReference type="SAM" id="Phobius"/>
    </source>
</evidence>
<dbReference type="InterPro" id="IPR012334">
    <property type="entry name" value="Pectin_lyas_fold"/>
</dbReference>
<feature type="transmembrane region" description="Helical" evidence="2">
    <location>
        <begin position="412"/>
        <end position="437"/>
    </location>
</feature>
<feature type="compositionally biased region" description="Polar residues" evidence="1">
    <location>
        <begin position="721"/>
        <end position="734"/>
    </location>
</feature>
<dbReference type="InterPro" id="IPR053868">
    <property type="entry name" value="Pel9A-like_beta_helix"/>
</dbReference>
<dbReference type="Pfam" id="PF22842">
    <property type="entry name" value="Pel9A-like_beta_helix"/>
    <property type="match status" value="1"/>
</dbReference>
<keyword evidence="2" id="KW-0472">Membrane</keyword>
<name>A0ABR3SQX6_9PEZI</name>
<feature type="domain" description="Pel9A-like right handed beta-helix region" evidence="4">
    <location>
        <begin position="145"/>
        <end position="315"/>
    </location>
</feature>
<comment type="caution">
    <text evidence="5">The sequence shown here is derived from an EMBL/GenBank/DDBJ whole genome shotgun (WGS) entry which is preliminary data.</text>
</comment>
<organism evidence="5 6">
    <name type="scientific">Neofusicoccum ribis</name>
    <dbReference type="NCBI Taxonomy" id="45134"/>
    <lineage>
        <taxon>Eukaryota</taxon>
        <taxon>Fungi</taxon>
        <taxon>Dikarya</taxon>
        <taxon>Ascomycota</taxon>
        <taxon>Pezizomycotina</taxon>
        <taxon>Dothideomycetes</taxon>
        <taxon>Dothideomycetes incertae sedis</taxon>
        <taxon>Botryosphaeriales</taxon>
        <taxon>Botryosphaeriaceae</taxon>
        <taxon>Neofusicoccum</taxon>
    </lineage>
</organism>
<feature type="transmembrane region" description="Helical" evidence="2">
    <location>
        <begin position="643"/>
        <end position="668"/>
    </location>
</feature>
<dbReference type="InterPro" id="IPR011050">
    <property type="entry name" value="Pectin_lyase_fold/virulence"/>
</dbReference>
<feature type="chain" id="PRO_5045601316" description="Pel9A-like right handed beta-helix region domain-containing protein" evidence="3">
    <location>
        <begin position="23"/>
        <end position="740"/>
    </location>
</feature>
<keyword evidence="6" id="KW-1185">Reference proteome</keyword>
<feature type="transmembrane region" description="Helical" evidence="2">
    <location>
        <begin position="553"/>
        <end position="577"/>
    </location>
</feature>
<dbReference type="SUPFAM" id="SSF51126">
    <property type="entry name" value="Pectin lyase-like"/>
    <property type="match status" value="1"/>
</dbReference>
<keyword evidence="2" id="KW-1133">Transmembrane helix</keyword>
<feature type="region of interest" description="Disordered" evidence="1">
    <location>
        <begin position="721"/>
        <end position="740"/>
    </location>
</feature>
<dbReference type="Proteomes" id="UP001521116">
    <property type="component" value="Unassembled WGS sequence"/>
</dbReference>